<evidence type="ECO:0000313" key="2">
    <source>
        <dbReference type="EMBL" id="PWB68699.1"/>
    </source>
</evidence>
<protein>
    <recommendedName>
        <fullName evidence="1">PilZ domain-containing protein</fullName>
    </recommendedName>
</protein>
<sequence length="255" mass="28573">MHDQFYPSPEGTPNIDGSKLDLSYLVGREVGVFCDQFPGTELKGRVHSAQDRQLEIEGGNRQHHLDNLVNNQTVILQFPYKGQTVSVRALLRRTSGGRCLFLMEEKIIPLSQRRHRRIQLRRSAKLAAVPMSTFVRTKLPHLRWLETTTLNFSSGGALLEIPSYLERGVHLLLHVEINNSLLPALVLAQVRHCFSTEGGKFSTGVEFVVREVAGKVVPPTAAKELPPASLNYSVIDREKLNKVIQGWTPHSPSEL</sequence>
<dbReference type="InterPro" id="IPR009875">
    <property type="entry name" value="PilZ_domain"/>
</dbReference>
<feature type="domain" description="PilZ" evidence="1">
    <location>
        <begin position="112"/>
        <end position="208"/>
    </location>
</feature>
<dbReference type="GO" id="GO:0035438">
    <property type="term" value="F:cyclic-di-GMP binding"/>
    <property type="evidence" value="ECO:0007669"/>
    <property type="project" value="InterPro"/>
</dbReference>
<proteinExistence type="predicted"/>
<organism evidence="2 3">
    <name type="scientific">candidate division GN15 bacterium</name>
    <dbReference type="NCBI Taxonomy" id="2072418"/>
    <lineage>
        <taxon>Bacteria</taxon>
        <taxon>candidate division GN15</taxon>
    </lineage>
</organism>
<reference evidence="2 3" key="1">
    <citation type="journal article" date="2018" name="ISME J.">
        <title>A methanotrophic archaeon couples anaerobic oxidation of methane to Fe(III) reduction.</title>
        <authorList>
            <person name="Cai C."/>
            <person name="Leu A.O."/>
            <person name="Xie G.J."/>
            <person name="Guo J."/>
            <person name="Feng Y."/>
            <person name="Zhao J.X."/>
            <person name="Tyson G.W."/>
            <person name="Yuan Z."/>
            <person name="Hu S."/>
        </authorList>
    </citation>
    <scope>NUCLEOTIDE SEQUENCE [LARGE SCALE GENOMIC DNA]</scope>
    <source>
        <strain evidence="2">FeB_12</strain>
    </source>
</reference>
<evidence type="ECO:0000259" key="1">
    <source>
        <dbReference type="Pfam" id="PF07238"/>
    </source>
</evidence>
<accession>A0A855X338</accession>
<dbReference type="AlphaFoldDB" id="A0A855X338"/>
<name>A0A855X338_9BACT</name>
<dbReference type="Proteomes" id="UP000250918">
    <property type="component" value="Unassembled WGS sequence"/>
</dbReference>
<gene>
    <name evidence="2" type="ORF">C3F09_11150</name>
</gene>
<comment type="caution">
    <text evidence="2">The sequence shown here is derived from an EMBL/GenBank/DDBJ whole genome shotgun (WGS) entry which is preliminary data.</text>
</comment>
<dbReference type="EMBL" id="PQAP01000193">
    <property type="protein sequence ID" value="PWB68699.1"/>
    <property type="molecule type" value="Genomic_DNA"/>
</dbReference>
<dbReference type="Pfam" id="PF07238">
    <property type="entry name" value="PilZ"/>
    <property type="match status" value="1"/>
</dbReference>
<evidence type="ECO:0000313" key="3">
    <source>
        <dbReference type="Proteomes" id="UP000250918"/>
    </source>
</evidence>